<name>A0A7S0YWP3_9CRYP</name>
<accession>A0A7S0YWP3</accession>
<gene>
    <name evidence="1" type="ORF">HTEP1355_LOCUS14457</name>
</gene>
<organism evidence="1">
    <name type="scientific">Hemiselmis tepida</name>
    <dbReference type="NCBI Taxonomy" id="464990"/>
    <lineage>
        <taxon>Eukaryota</taxon>
        <taxon>Cryptophyceae</taxon>
        <taxon>Cryptomonadales</taxon>
        <taxon>Hemiselmidaceae</taxon>
        <taxon>Hemiselmis</taxon>
    </lineage>
</organism>
<dbReference type="AlphaFoldDB" id="A0A7S0YWP3"/>
<reference evidence="1" key="1">
    <citation type="submission" date="2021-01" db="EMBL/GenBank/DDBJ databases">
        <authorList>
            <person name="Corre E."/>
            <person name="Pelletier E."/>
            <person name="Niang G."/>
            <person name="Scheremetjew M."/>
            <person name="Finn R."/>
            <person name="Kale V."/>
            <person name="Holt S."/>
            <person name="Cochrane G."/>
            <person name="Meng A."/>
            <person name="Brown T."/>
            <person name="Cohen L."/>
        </authorList>
    </citation>
    <scope>NUCLEOTIDE SEQUENCE</scope>
    <source>
        <strain evidence="1">CCMP443</strain>
    </source>
</reference>
<sequence length="121" mass="13373">MVLDARRCRCPRRSWRPRCCGLVAEILVGVRHIIVRINGVGIVVLIVVWDMDGLLGVEIVTVSRLCVVVEHVVEDAARREVGNLIVLDTFPPRSILMRGMGQPILVSPPLRPIKFGCGPNS</sequence>
<proteinExistence type="predicted"/>
<evidence type="ECO:0000313" key="1">
    <source>
        <dbReference type="EMBL" id="CAD8800784.1"/>
    </source>
</evidence>
<protein>
    <submittedName>
        <fullName evidence="1">Uncharacterized protein</fullName>
    </submittedName>
</protein>
<dbReference type="EMBL" id="HBFN01024988">
    <property type="protein sequence ID" value="CAD8800784.1"/>
    <property type="molecule type" value="Transcribed_RNA"/>
</dbReference>